<evidence type="ECO:0000313" key="2">
    <source>
        <dbReference type="EMBL" id="KAJ8365586.1"/>
    </source>
</evidence>
<keyword evidence="3" id="KW-1185">Reference proteome</keyword>
<sequence length="69" mass="7531">MTPACTLPRVSLPVAVGDGEKQHPPGEAGELSRHTMRVRGQRFIQETPTGQENNAPVRNSTAQIPLRSR</sequence>
<evidence type="ECO:0000313" key="3">
    <source>
        <dbReference type="Proteomes" id="UP001152622"/>
    </source>
</evidence>
<name>A0A9Q1J499_SYNKA</name>
<feature type="region of interest" description="Disordered" evidence="1">
    <location>
        <begin position="45"/>
        <end position="69"/>
    </location>
</feature>
<feature type="compositionally biased region" description="Polar residues" evidence="1">
    <location>
        <begin position="45"/>
        <end position="63"/>
    </location>
</feature>
<comment type="caution">
    <text evidence="2">The sequence shown here is derived from an EMBL/GenBank/DDBJ whole genome shotgun (WGS) entry which is preliminary data.</text>
</comment>
<protein>
    <submittedName>
        <fullName evidence="2">Uncharacterized protein</fullName>
    </submittedName>
</protein>
<proteinExistence type="predicted"/>
<dbReference type="Proteomes" id="UP001152622">
    <property type="component" value="Chromosome 4"/>
</dbReference>
<dbReference type="AlphaFoldDB" id="A0A9Q1J499"/>
<gene>
    <name evidence="2" type="ORF">SKAU_G00144170</name>
</gene>
<evidence type="ECO:0000256" key="1">
    <source>
        <dbReference type="SAM" id="MobiDB-lite"/>
    </source>
</evidence>
<reference evidence="2" key="1">
    <citation type="journal article" date="2023" name="Science">
        <title>Genome structures resolve the early diversification of teleost fishes.</title>
        <authorList>
            <person name="Parey E."/>
            <person name="Louis A."/>
            <person name="Montfort J."/>
            <person name="Bouchez O."/>
            <person name="Roques C."/>
            <person name="Iampietro C."/>
            <person name="Lluch J."/>
            <person name="Castinel A."/>
            <person name="Donnadieu C."/>
            <person name="Desvignes T."/>
            <person name="Floi Bucao C."/>
            <person name="Jouanno E."/>
            <person name="Wen M."/>
            <person name="Mejri S."/>
            <person name="Dirks R."/>
            <person name="Jansen H."/>
            <person name="Henkel C."/>
            <person name="Chen W.J."/>
            <person name="Zahm M."/>
            <person name="Cabau C."/>
            <person name="Klopp C."/>
            <person name="Thompson A.W."/>
            <person name="Robinson-Rechavi M."/>
            <person name="Braasch I."/>
            <person name="Lecointre G."/>
            <person name="Bobe J."/>
            <person name="Postlethwait J.H."/>
            <person name="Berthelot C."/>
            <person name="Roest Crollius H."/>
            <person name="Guiguen Y."/>
        </authorList>
    </citation>
    <scope>NUCLEOTIDE SEQUENCE</scope>
    <source>
        <strain evidence="2">WJC10195</strain>
    </source>
</reference>
<dbReference type="EMBL" id="JAINUF010000004">
    <property type="protein sequence ID" value="KAJ8365586.1"/>
    <property type="molecule type" value="Genomic_DNA"/>
</dbReference>
<accession>A0A9Q1J499</accession>
<organism evidence="2 3">
    <name type="scientific">Synaphobranchus kaupii</name>
    <name type="common">Kaup's arrowtooth eel</name>
    <dbReference type="NCBI Taxonomy" id="118154"/>
    <lineage>
        <taxon>Eukaryota</taxon>
        <taxon>Metazoa</taxon>
        <taxon>Chordata</taxon>
        <taxon>Craniata</taxon>
        <taxon>Vertebrata</taxon>
        <taxon>Euteleostomi</taxon>
        <taxon>Actinopterygii</taxon>
        <taxon>Neopterygii</taxon>
        <taxon>Teleostei</taxon>
        <taxon>Anguilliformes</taxon>
        <taxon>Synaphobranchidae</taxon>
        <taxon>Synaphobranchus</taxon>
    </lineage>
</organism>